<dbReference type="Proteomes" id="UP000324222">
    <property type="component" value="Unassembled WGS sequence"/>
</dbReference>
<dbReference type="EMBL" id="VSRR010006493">
    <property type="protein sequence ID" value="MPC44921.1"/>
    <property type="molecule type" value="Genomic_DNA"/>
</dbReference>
<name>A0A5B7FCM8_PORTR</name>
<accession>A0A5B7FCM8</accession>
<comment type="caution">
    <text evidence="1">The sequence shown here is derived from an EMBL/GenBank/DDBJ whole genome shotgun (WGS) entry which is preliminary data.</text>
</comment>
<evidence type="ECO:0000313" key="2">
    <source>
        <dbReference type="Proteomes" id="UP000324222"/>
    </source>
</evidence>
<dbReference type="AlphaFoldDB" id="A0A5B7FCM8"/>
<protein>
    <submittedName>
        <fullName evidence="1">Uncharacterized protein</fullName>
    </submittedName>
</protein>
<organism evidence="1 2">
    <name type="scientific">Portunus trituberculatus</name>
    <name type="common">Swimming crab</name>
    <name type="synonym">Neptunus trituberculatus</name>
    <dbReference type="NCBI Taxonomy" id="210409"/>
    <lineage>
        <taxon>Eukaryota</taxon>
        <taxon>Metazoa</taxon>
        <taxon>Ecdysozoa</taxon>
        <taxon>Arthropoda</taxon>
        <taxon>Crustacea</taxon>
        <taxon>Multicrustacea</taxon>
        <taxon>Malacostraca</taxon>
        <taxon>Eumalacostraca</taxon>
        <taxon>Eucarida</taxon>
        <taxon>Decapoda</taxon>
        <taxon>Pleocyemata</taxon>
        <taxon>Brachyura</taxon>
        <taxon>Eubrachyura</taxon>
        <taxon>Portunoidea</taxon>
        <taxon>Portunidae</taxon>
        <taxon>Portuninae</taxon>
        <taxon>Portunus</taxon>
    </lineage>
</organism>
<keyword evidence="2" id="KW-1185">Reference proteome</keyword>
<proteinExistence type="predicted"/>
<evidence type="ECO:0000313" key="1">
    <source>
        <dbReference type="EMBL" id="MPC44921.1"/>
    </source>
</evidence>
<gene>
    <name evidence="1" type="ORF">E2C01_038603</name>
</gene>
<sequence length="73" mass="8081">MDELCQPVAMIVMQMMLQTPPLPPPHFKANGEKVTAASSCLGGHYNTVSAFPLPRSGGRPLTFHYYFLDQRMG</sequence>
<reference evidence="1 2" key="1">
    <citation type="submission" date="2019-05" db="EMBL/GenBank/DDBJ databases">
        <title>Another draft genome of Portunus trituberculatus and its Hox gene families provides insights of decapod evolution.</title>
        <authorList>
            <person name="Jeong J.-H."/>
            <person name="Song I."/>
            <person name="Kim S."/>
            <person name="Choi T."/>
            <person name="Kim D."/>
            <person name="Ryu S."/>
            <person name="Kim W."/>
        </authorList>
    </citation>
    <scope>NUCLEOTIDE SEQUENCE [LARGE SCALE GENOMIC DNA]</scope>
    <source>
        <tissue evidence="1">Muscle</tissue>
    </source>
</reference>